<dbReference type="AlphaFoldDB" id="A0A8X6TUA0"/>
<protein>
    <submittedName>
        <fullName evidence="1">DUF1758 domain-containing protein</fullName>
    </submittedName>
</protein>
<sequence length="156" mass="18704">MEDKEGLREFNESVQLVENKYCVKLPWKEGMQEKLGNNREVALRRFKGLVEKFKRDPVLYKEYQEPHPAVVREDKVSSRLRIVFDGAAYEEGQYSLNDYLKTGINLYPNLFELLIKFRENAVAYIADIQQTFLQISIDTEDRRFTRYFLDRKFKFE</sequence>
<dbReference type="GO" id="GO:0071897">
    <property type="term" value="P:DNA biosynthetic process"/>
    <property type="evidence" value="ECO:0007669"/>
    <property type="project" value="UniProtKB-ARBA"/>
</dbReference>
<evidence type="ECO:0000313" key="1">
    <source>
        <dbReference type="EMBL" id="GFT56897.1"/>
    </source>
</evidence>
<comment type="caution">
    <text evidence="1">The sequence shown here is derived from an EMBL/GenBank/DDBJ whole genome shotgun (WGS) entry which is preliminary data.</text>
</comment>
<dbReference type="PANTHER" id="PTHR47331">
    <property type="entry name" value="PHD-TYPE DOMAIN-CONTAINING PROTEIN"/>
    <property type="match status" value="1"/>
</dbReference>
<dbReference type="Proteomes" id="UP000887013">
    <property type="component" value="Unassembled WGS sequence"/>
</dbReference>
<accession>A0A8X6TUA0</accession>
<dbReference type="InterPro" id="IPR043502">
    <property type="entry name" value="DNA/RNA_pol_sf"/>
</dbReference>
<name>A0A8X6TUA0_NEPPI</name>
<organism evidence="1 2">
    <name type="scientific">Nephila pilipes</name>
    <name type="common">Giant wood spider</name>
    <name type="synonym">Nephila maculata</name>
    <dbReference type="NCBI Taxonomy" id="299642"/>
    <lineage>
        <taxon>Eukaryota</taxon>
        <taxon>Metazoa</taxon>
        <taxon>Ecdysozoa</taxon>
        <taxon>Arthropoda</taxon>
        <taxon>Chelicerata</taxon>
        <taxon>Arachnida</taxon>
        <taxon>Araneae</taxon>
        <taxon>Araneomorphae</taxon>
        <taxon>Entelegynae</taxon>
        <taxon>Araneoidea</taxon>
        <taxon>Nephilidae</taxon>
        <taxon>Nephila</taxon>
    </lineage>
</organism>
<dbReference type="EMBL" id="BMAW01113393">
    <property type="protein sequence ID" value="GFT56897.1"/>
    <property type="molecule type" value="Genomic_DNA"/>
</dbReference>
<reference evidence="1" key="1">
    <citation type="submission" date="2020-08" db="EMBL/GenBank/DDBJ databases">
        <title>Multicomponent nature underlies the extraordinary mechanical properties of spider dragline silk.</title>
        <authorList>
            <person name="Kono N."/>
            <person name="Nakamura H."/>
            <person name="Mori M."/>
            <person name="Yoshida Y."/>
            <person name="Ohtoshi R."/>
            <person name="Malay A.D."/>
            <person name="Moran D.A.P."/>
            <person name="Tomita M."/>
            <person name="Numata K."/>
            <person name="Arakawa K."/>
        </authorList>
    </citation>
    <scope>NUCLEOTIDE SEQUENCE</scope>
</reference>
<evidence type="ECO:0000313" key="2">
    <source>
        <dbReference type="Proteomes" id="UP000887013"/>
    </source>
</evidence>
<dbReference type="OrthoDB" id="6430854at2759"/>
<gene>
    <name evidence="1" type="primary">AVEN_175637_1</name>
    <name evidence="1" type="ORF">NPIL_115391</name>
</gene>
<keyword evidence="2" id="KW-1185">Reference proteome</keyword>
<proteinExistence type="predicted"/>
<dbReference type="SUPFAM" id="SSF56672">
    <property type="entry name" value="DNA/RNA polymerases"/>
    <property type="match status" value="1"/>
</dbReference>
<dbReference type="PANTHER" id="PTHR47331:SF1">
    <property type="entry name" value="GAG-LIKE PROTEIN"/>
    <property type="match status" value="1"/>
</dbReference>